<organism evidence="2 3">
    <name type="scientific">Dreissena polymorpha</name>
    <name type="common">Zebra mussel</name>
    <name type="synonym">Mytilus polymorpha</name>
    <dbReference type="NCBI Taxonomy" id="45954"/>
    <lineage>
        <taxon>Eukaryota</taxon>
        <taxon>Metazoa</taxon>
        <taxon>Spiralia</taxon>
        <taxon>Lophotrochozoa</taxon>
        <taxon>Mollusca</taxon>
        <taxon>Bivalvia</taxon>
        <taxon>Autobranchia</taxon>
        <taxon>Heteroconchia</taxon>
        <taxon>Euheterodonta</taxon>
        <taxon>Imparidentia</taxon>
        <taxon>Neoheterodontei</taxon>
        <taxon>Myida</taxon>
        <taxon>Dreissenoidea</taxon>
        <taxon>Dreissenidae</taxon>
        <taxon>Dreissena</taxon>
    </lineage>
</organism>
<protein>
    <submittedName>
        <fullName evidence="2">Uncharacterized protein</fullName>
    </submittedName>
</protein>
<sequence>MTKEPKLKAAMRIVPEWKNYDYEIKVFWDTIYGTNTRSQIEYEPPEIDSKKKGKKLPPHSVF</sequence>
<reference evidence="2" key="2">
    <citation type="submission" date="2020-11" db="EMBL/GenBank/DDBJ databases">
        <authorList>
            <person name="McCartney M.A."/>
            <person name="Auch B."/>
            <person name="Kono T."/>
            <person name="Mallez S."/>
            <person name="Becker A."/>
            <person name="Gohl D.M."/>
            <person name="Silverstein K.A.T."/>
            <person name="Koren S."/>
            <person name="Bechman K.B."/>
            <person name="Herman A."/>
            <person name="Abrahante J.E."/>
            <person name="Garbe J."/>
        </authorList>
    </citation>
    <scope>NUCLEOTIDE SEQUENCE</scope>
    <source>
        <strain evidence="2">Duluth1</strain>
        <tissue evidence="2">Whole animal</tissue>
    </source>
</reference>
<comment type="caution">
    <text evidence="2">The sequence shown here is derived from an EMBL/GenBank/DDBJ whole genome shotgun (WGS) entry which is preliminary data.</text>
</comment>
<feature type="region of interest" description="Disordered" evidence="1">
    <location>
        <begin position="43"/>
        <end position="62"/>
    </location>
</feature>
<evidence type="ECO:0000256" key="1">
    <source>
        <dbReference type="SAM" id="MobiDB-lite"/>
    </source>
</evidence>
<name>A0A9D4G5F4_DREPO</name>
<dbReference type="EMBL" id="JAIWYP010000006">
    <property type="protein sequence ID" value="KAH3810721.1"/>
    <property type="molecule type" value="Genomic_DNA"/>
</dbReference>
<evidence type="ECO:0000313" key="3">
    <source>
        <dbReference type="Proteomes" id="UP000828390"/>
    </source>
</evidence>
<dbReference type="AlphaFoldDB" id="A0A9D4G5F4"/>
<proteinExistence type="predicted"/>
<gene>
    <name evidence="2" type="ORF">DPMN_139118</name>
</gene>
<feature type="compositionally biased region" description="Basic residues" evidence="1">
    <location>
        <begin position="51"/>
        <end position="62"/>
    </location>
</feature>
<accession>A0A9D4G5F4</accession>
<dbReference type="Proteomes" id="UP000828390">
    <property type="component" value="Unassembled WGS sequence"/>
</dbReference>
<evidence type="ECO:0000313" key="2">
    <source>
        <dbReference type="EMBL" id="KAH3810721.1"/>
    </source>
</evidence>
<keyword evidence="3" id="KW-1185">Reference proteome</keyword>
<reference evidence="2" key="1">
    <citation type="journal article" date="2019" name="bioRxiv">
        <title>The Genome of the Zebra Mussel, Dreissena polymorpha: A Resource for Invasive Species Research.</title>
        <authorList>
            <person name="McCartney M.A."/>
            <person name="Auch B."/>
            <person name="Kono T."/>
            <person name="Mallez S."/>
            <person name="Zhang Y."/>
            <person name="Obille A."/>
            <person name="Becker A."/>
            <person name="Abrahante J.E."/>
            <person name="Garbe J."/>
            <person name="Badalamenti J.P."/>
            <person name="Herman A."/>
            <person name="Mangelson H."/>
            <person name="Liachko I."/>
            <person name="Sullivan S."/>
            <person name="Sone E.D."/>
            <person name="Koren S."/>
            <person name="Silverstein K.A.T."/>
            <person name="Beckman K.B."/>
            <person name="Gohl D.M."/>
        </authorList>
    </citation>
    <scope>NUCLEOTIDE SEQUENCE</scope>
    <source>
        <strain evidence="2">Duluth1</strain>
        <tissue evidence="2">Whole animal</tissue>
    </source>
</reference>